<dbReference type="NCBIfam" id="TIGR00229">
    <property type="entry name" value="sensory_box"/>
    <property type="match status" value="1"/>
</dbReference>
<proteinExistence type="predicted"/>
<name>A0A3B1CG61_9ZZZZ</name>
<evidence type="ECO:0000256" key="4">
    <source>
        <dbReference type="ARBA" id="ARBA00022679"/>
    </source>
</evidence>
<dbReference type="InterPro" id="IPR013655">
    <property type="entry name" value="PAS_fold_3"/>
</dbReference>
<dbReference type="Pfam" id="PF08447">
    <property type="entry name" value="PAS_3"/>
    <property type="match status" value="1"/>
</dbReference>
<dbReference type="InterPro" id="IPR011006">
    <property type="entry name" value="CheY-like_superfamily"/>
</dbReference>
<dbReference type="PANTHER" id="PTHR43304">
    <property type="entry name" value="PHYTOCHROME-LIKE PROTEIN CPH1"/>
    <property type="match status" value="1"/>
</dbReference>
<dbReference type="InterPro" id="IPR052162">
    <property type="entry name" value="Sensor_kinase/Photoreceptor"/>
</dbReference>
<dbReference type="PROSITE" id="PS50112">
    <property type="entry name" value="PAS"/>
    <property type="match status" value="1"/>
</dbReference>
<feature type="domain" description="Response regulatory" evidence="6">
    <location>
        <begin position="6"/>
        <end position="122"/>
    </location>
</feature>
<keyword evidence="4" id="KW-0808">Transferase</keyword>
<evidence type="ECO:0000256" key="5">
    <source>
        <dbReference type="ARBA" id="ARBA00022777"/>
    </source>
</evidence>
<dbReference type="InterPro" id="IPR001789">
    <property type="entry name" value="Sig_transdc_resp-reg_receiver"/>
</dbReference>
<accession>A0A3B1CG61</accession>
<evidence type="ECO:0000313" key="9">
    <source>
        <dbReference type="EMBL" id="VAX27202.1"/>
    </source>
</evidence>
<dbReference type="InterPro" id="IPR035965">
    <property type="entry name" value="PAS-like_dom_sf"/>
</dbReference>
<organism evidence="9">
    <name type="scientific">hydrothermal vent metagenome</name>
    <dbReference type="NCBI Taxonomy" id="652676"/>
    <lineage>
        <taxon>unclassified sequences</taxon>
        <taxon>metagenomes</taxon>
        <taxon>ecological metagenomes</taxon>
    </lineage>
</organism>
<reference evidence="9" key="1">
    <citation type="submission" date="2018-06" db="EMBL/GenBank/DDBJ databases">
        <authorList>
            <person name="Zhirakovskaya E."/>
        </authorList>
    </citation>
    <scope>NUCLEOTIDE SEQUENCE</scope>
</reference>
<dbReference type="PROSITE" id="PS50110">
    <property type="entry name" value="RESPONSE_REGULATORY"/>
    <property type="match status" value="1"/>
</dbReference>
<dbReference type="SUPFAM" id="SSF52172">
    <property type="entry name" value="CheY-like"/>
    <property type="match status" value="1"/>
</dbReference>
<dbReference type="Pfam" id="PF00072">
    <property type="entry name" value="Response_reg"/>
    <property type="match status" value="1"/>
</dbReference>
<dbReference type="PANTHER" id="PTHR43304:SF1">
    <property type="entry name" value="PAC DOMAIN-CONTAINING PROTEIN"/>
    <property type="match status" value="1"/>
</dbReference>
<dbReference type="GO" id="GO:0004673">
    <property type="term" value="F:protein histidine kinase activity"/>
    <property type="evidence" value="ECO:0007669"/>
    <property type="project" value="UniProtKB-EC"/>
</dbReference>
<evidence type="ECO:0000256" key="1">
    <source>
        <dbReference type="ARBA" id="ARBA00000085"/>
    </source>
</evidence>
<evidence type="ECO:0000259" key="7">
    <source>
        <dbReference type="PROSITE" id="PS50112"/>
    </source>
</evidence>
<feature type="domain" description="PAC" evidence="8">
    <location>
        <begin position="216"/>
        <end position="268"/>
    </location>
</feature>
<evidence type="ECO:0000259" key="8">
    <source>
        <dbReference type="PROSITE" id="PS50113"/>
    </source>
</evidence>
<dbReference type="GO" id="GO:0000160">
    <property type="term" value="P:phosphorelay signal transduction system"/>
    <property type="evidence" value="ECO:0007669"/>
    <property type="project" value="InterPro"/>
</dbReference>
<evidence type="ECO:0000256" key="3">
    <source>
        <dbReference type="ARBA" id="ARBA00022553"/>
    </source>
</evidence>
<feature type="non-terminal residue" evidence="9">
    <location>
        <position position="287"/>
    </location>
</feature>
<evidence type="ECO:0000256" key="2">
    <source>
        <dbReference type="ARBA" id="ARBA00012438"/>
    </source>
</evidence>
<dbReference type="InterPro" id="IPR000700">
    <property type="entry name" value="PAS-assoc_C"/>
</dbReference>
<feature type="domain" description="PAS" evidence="7">
    <location>
        <begin position="136"/>
        <end position="210"/>
    </location>
</feature>
<dbReference type="Gene3D" id="3.30.450.20">
    <property type="entry name" value="PAS domain"/>
    <property type="match status" value="1"/>
</dbReference>
<dbReference type="CDD" id="cd00156">
    <property type="entry name" value="REC"/>
    <property type="match status" value="1"/>
</dbReference>
<dbReference type="Gene3D" id="3.40.50.2300">
    <property type="match status" value="1"/>
</dbReference>
<keyword evidence="5" id="KW-0418">Kinase</keyword>
<dbReference type="SUPFAM" id="SSF55785">
    <property type="entry name" value="PYP-like sensor domain (PAS domain)"/>
    <property type="match status" value="1"/>
</dbReference>
<dbReference type="SMART" id="SM00448">
    <property type="entry name" value="REC"/>
    <property type="match status" value="1"/>
</dbReference>
<keyword evidence="3" id="KW-0597">Phosphoprotein</keyword>
<dbReference type="PROSITE" id="PS50113">
    <property type="entry name" value="PAC"/>
    <property type="match status" value="1"/>
</dbReference>
<sequence length="287" mass="33008">MNEQFRILILEDVSEDAELIVDELKLHGINFLFKVVANEEDFKKELNKFEPDLLLSDFSLPMFTGLEAIKYIQKVKPETPVIIVTGSINEETAVMCMKLGADDYVLKTNLTRLGVAVKSALEKKKLKVQKKEAYAALEKAARIINNSPAVAFIWEYKKNWPVKYVSENVQTIFGYSANDFISGNVSYGEVIHKDDIKRVKNESEFFSRGKDYVNFVHRPYRIITKSGEIKWVKDLTGIIRNDVDDIVSMEGILIDITKEIVLEQETERFARIFEESLNEIYVFDVDT</sequence>
<dbReference type="InterPro" id="IPR000014">
    <property type="entry name" value="PAS"/>
</dbReference>
<gene>
    <name evidence="9" type="ORF">MNBD_IGNAVI01-1578</name>
</gene>
<dbReference type="EMBL" id="UOGD01000372">
    <property type="protein sequence ID" value="VAX27202.1"/>
    <property type="molecule type" value="Genomic_DNA"/>
</dbReference>
<dbReference type="AlphaFoldDB" id="A0A3B1CG61"/>
<evidence type="ECO:0000259" key="6">
    <source>
        <dbReference type="PROSITE" id="PS50110"/>
    </source>
</evidence>
<protein>
    <recommendedName>
        <fullName evidence="2">histidine kinase</fullName>
        <ecNumber evidence="2">2.7.13.3</ecNumber>
    </recommendedName>
</protein>
<dbReference type="CDD" id="cd00130">
    <property type="entry name" value="PAS"/>
    <property type="match status" value="1"/>
</dbReference>
<dbReference type="EC" id="2.7.13.3" evidence="2"/>
<comment type="catalytic activity">
    <reaction evidence="1">
        <text>ATP + protein L-histidine = ADP + protein N-phospho-L-histidine.</text>
        <dbReference type="EC" id="2.7.13.3"/>
    </reaction>
</comment>